<dbReference type="Proteomes" id="UP000053660">
    <property type="component" value="Unassembled WGS sequence"/>
</dbReference>
<dbReference type="GO" id="GO:0016020">
    <property type="term" value="C:membrane"/>
    <property type="evidence" value="ECO:0007669"/>
    <property type="project" value="UniProtKB-SubCell"/>
</dbReference>
<reference evidence="7 8" key="1">
    <citation type="submission" date="2014-03" db="EMBL/GenBank/DDBJ databases">
        <title>Draft genome of the hookworm Oesophagostomum dentatum.</title>
        <authorList>
            <person name="Mitreva M."/>
        </authorList>
    </citation>
    <scope>NUCLEOTIDE SEQUENCE [LARGE SCALE GENOMIC DNA]</scope>
    <source>
        <strain evidence="7 8">OD-Hann</strain>
    </source>
</reference>
<keyword evidence="4 6" id="KW-1133">Transmembrane helix</keyword>
<dbReference type="PANTHER" id="PTHR21355:SF0">
    <property type="entry name" value="G-PROTEIN COUPLED RECEPTOR-ASSOCIATED PROTEIN LMBRD2"/>
    <property type="match status" value="1"/>
</dbReference>
<dbReference type="Pfam" id="PF04791">
    <property type="entry name" value="LMBR1"/>
    <property type="match status" value="1"/>
</dbReference>
<evidence type="ECO:0000256" key="6">
    <source>
        <dbReference type="SAM" id="Phobius"/>
    </source>
</evidence>
<dbReference type="EMBL" id="KN550598">
    <property type="protein sequence ID" value="KHJ93801.1"/>
    <property type="molecule type" value="Genomic_DNA"/>
</dbReference>
<evidence type="ECO:0000313" key="8">
    <source>
        <dbReference type="Proteomes" id="UP000053660"/>
    </source>
</evidence>
<name>A0A0B1TCG4_OESDE</name>
<gene>
    <name evidence="7" type="ORF">OESDEN_06284</name>
</gene>
<dbReference type="AlphaFoldDB" id="A0A0B1TCG4"/>
<protein>
    <submittedName>
        <fullName evidence="7">LMBR1-like region</fullName>
    </submittedName>
</protein>
<feature type="transmembrane region" description="Helical" evidence="6">
    <location>
        <begin position="6"/>
        <end position="25"/>
    </location>
</feature>
<dbReference type="PANTHER" id="PTHR21355">
    <property type="entry name" value="G-PROTEIN COUPLED RECEPTOR-ASSOCIATED PROTEIN LMBRD2"/>
    <property type="match status" value="1"/>
</dbReference>
<comment type="similarity">
    <text evidence="2">Belongs to the LIMR family.</text>
</comment>
<feature type="transmembrane region" description="Helical" evidence="6">
    <location>
        <begin position="170"/>
        <end position="193"/>
    </location>
</feature>
<evidence type="ECO:0000256" key="1">
    <source>
        <dbReference type="ARBA" id="ARBA00004141"/>
    </source>
</evidence>
<dbReference type="InterPro" id="IPR051584">
    <property type="entry name" value="GPCR-associated_LMBR1"/>
</dbReference>
<keyword evidence="5 6" id="KW-0472">Membrane</keyword>
<dbReference type="OrthoDB" id="203099at2759"/>
<evidence type="ECO:0000256" key="3">
    <source>
        <dbReference type="ARBA" id="ARBA00022692"/>
    </source>
</evidence>
<feature type="transmembrane region" description="Helical" evidence="6">
    <location>
        <begin position="100"/>
        <end position="120"/>
    </location>
</feature>
<keyword evidence="3 6" id="KW-0812">Transmembrane</keyword>
<evidence type="ECO:0000313" key="7">
    <source>
        <dbReference type="EMBL" id="KHJ93801.1"/>
    </source>
</evidence>
<accession>A0A0B1TCG4</accession>
<dbReference type="InterPro" id="IPR006876">
    <property type="entry name" value="LMBR1-like_membr_prot"/>
</dbReference>
<sequence length="317" mass="36282">MGAGPLVAELIAVFVLTALLLNKYADWRRHHLIVIISTFIGWYFSFIIIFVLPLDVAITFYHRCEVEQARLINSTDSEALFCEEPGGYIPDAVLLCLWRVVYWSAQVLTWLVLPFMQSYVNAGDFTAYGKVKAALFNNAVYYGLYMVVFALLLVYAIVKGVVINTEHLKVILVSASNTWGLFLLVVLLGYGFVELPRSLWYMGSRDYLLNKTYFNIDKMSGDKNEAEDGIKETYREARAVLNLLKNEHGAREKAQIIVSKFPEEVIDELFPARNAMEFSSLNASDIRSVNSDKYLIRLHKRVISAIQYHHRTTAQWR</sequence>
<feature type="transmembrane region" description="Helical" evidence="6">
    <location>
        <begin position="32"/>
        <end position="52"/>
    </location>
</feature>
<feature type="transmembrane region" description="Helical" evidence="6">
    <location>
        <begin position="140"/>
        <end position="158"/>
    </location>
</feature>
<evidence type="ECO:0000256" key="4">
    <source>
        <dbReference type="ARBA" id="ARBA00022989"/>
    </source>
</evidence>
<evidence type="ECO:0000256" key="5">
    <source>
        <dbReference type="ARBA" id="ARBA00023136"/>
    </source>
</evidence>
<comment type="subcellular location">
    <subcellularLocation>
        <location evidence="1">Membrane</location>
        <topology evidence="1">Multi-pass membrane protein</topology>
    </subcellularLocation>
</comment>
<keyword evidence="8" id="KW-1185">Reference proteome</keyword>
<evidence type="ECO:0000256" key="2">
    <source>
        <dbReference type="ARBA" id="ARBA00010487"/>
    </source>
</evidence>
<proteinExistence type="inferred from homology"/>
<organism evidence="7 8">
    <name type="scientific">Oesophagostomum dentatum</name>
    <name type="common">Nodular worm</name>
    <dbReference type="NCBI Taxonomy" id="61180"/>
    <lineage>
        <taxon>Eukaryota</taxon>
        <taxon>Metazoa</taxon>
        <taxon>Ecdysozoa</taxon>
        <taxon>Nematoda</taxon>
        <taxon>Chromadorea</taxon>
        <taxon>Rhabditida</taxon>
        <taxon>Rhabditina</taxon>
        <taxon>Rhabditomorpha</taxon>
        <taxon>Strongyloidea</taxon>
        <taxon>Strongylidae</taxon>
        <taxon>Oesophagostomum</taxon>
    </lineage>
</organism>